<accession>A0A1G7U4L3</accession>
<dbReference type="AlphaFoldDB" id="A0A1G7U4L3"/>
<keyword evidence="3" id="KW-0808">Transferase</keyword>
<dbReference type="Pfam" id="PF13439">
    <property type="entry name" value="Glyco_transf_4"/>
    <property type="match status" value="1"/>
</dbReference>
<evidence type="ECO:0000259" key="2">
    <source>
        <dbReference type="Pfam" id="PF13439"/>
    </source>
</evidence>
<organism evidence="3 4">
    <name type="scientific">Pedobacter terrae</name>
    <dbReference type="NCBI Taxonomy" id="405671"/>
    <lineage>
        <taxon>Bacteria</taxon>
        <taxon>Pseudomonadati</taxon>
        <taxon>Bacteroidota</taxon>
        <taxon>Sphingobacteriia</taxon>
        <taxon>Sphingobacteriales</taxon>
        <taxon>Sphingobacteriaceae</taxon>
        <taxon>Pedobacter</taxon>
    </lineage>
</organism>
<dbReference type="NCBIfam" id="NF046085">
    <property type="entry name" value="XrtY_assoc_Gly1"/>
    <property type="match status" value="1"/>
</dbReference>
<keyword evidence="4" id="KW-1185">Reference proteome</keyword>
<dbReference type="EMBL" id="FNCH01000006">
    <property type="protein sequence ID" value="SDG42377.1"/>
    <property type="molecule type" value="Genomic_DNA"/>
</dbReference>
<name>A0A1G7U4L3_9SPHI</name>
<dbReference type="PANTHER" id="PTHR12526">
    <property type="entry name" value="GLYCOSYLTRANSFERASE"/>
    <property type="match status" value="1"/>
</dbReference>
<feature type="domain" description="Glycosyltransferase subfamily 4-like N-terminal" evidence="2">
    <location>
        <begin position="52"/>
        <end position="219"/>
    </location>
</feature>
<dbReference type="STRING" id="405671.SAMN05421827_106173"/>
<evidence type="ECO:0000313" key="3">
    <source>
        <dbReference type="EMBL" id="SDG42377.1"/>
    </source>
</evidence>
<dbReference type="Gene3D" id="3.40.50.2000">
    <property type="entry name" value="Glycogen Phosphorylase B"/>
    <property type="match status" value="2"/>
</dbReference>
<dbReference type="RefSeq" id="WP_090499288.1">
    <property type="nucleotide sequence ID" value="NZ_FNCH01000006.1"/>
</dbReference>
<gene>
    <name evidence="3" type="ORF">SAMN05421827_106173</name>
</gene>
<dbReference type="Pfam" id="PF00534">
    <property type="entry name" value="Glycos_transf_1"/>
    <property type="match status" value="1"/>
</dbReference>
<dbReference type="GO" id="GO:0016757">
    <property type="term" value="F:glycosyltransferase activity"/>
    <property type="evidence" value="ECO:0007669"/>
    <property type="project" value="InterPro"/>
</dbReference>
<feature type="domain" description="Glycosyl transferase family 1" evidence="1">
    <location>
        <begin position="231"/>
        <end position="386"/>
    </location>
</feature>
<dbReference type="OrthoDB" id="9790710at2"/>
<protein>
    <submittedName>
        <fullName evidence="3">Glycosyltransferase involved in cell wall bisynthesis</fullName>
    </submittedName>
</protein>
<evidence type="ECO:0000313" key="4">
    <source>
        <dbReference type="Proteomes" id="UP000199643"/>
    </source>
</evidence>
<evidence type="ECO:0000259" key="1">
    <source>
        <dbReference type="Pfam" id="PF00534"/>
    </source>
</evidence>
<dbReference type="InterPro" id="IPR001296">
    <property type="entry name" value="Glyco_trans_1"/>
</dbReference>
<dbReference type="SUPFAM" id="SSF53756">
    <property type="entry name" value="UDP-Glycosyltransferase/glycogen phosphorylase"/>
    <property type="match status" value="1"/>
</dbReference>
<dbReference type="Proteomes" id="UP000199643">
    <property type="component" value="Unassembled WGS sequence"/>
</dbReference>
<dbReference type="InterPro" id="IPR028098">
    <property type="entry name" value="Glyco_trans_4-like_N"/>
</dbReference>
<sequence length="418" mass="46873">MNSILDEKLKVIHITASYKPAYIYGGPIQSVGKLCEALVSLGVSDKGLGTDDLQVLTTTANGTKELDVKIGAPILINGVSVTYFKRQTKDHSHFSLGLLFGLRKRILRNHQDDSNNEMSKRQTPNAKLLIHIHAWWNLVSVLSCFVAKWYRVPVVLSPRGMLTSYTLGNRNSLSKKIIHALLGKQLLKYCHIHATSEQEKKDILKIITPKSITVIPNLVSFQFPVSNIHKLINDTFHLLFLSRIEEKKGLELLFEALAIVNIPWLLTIAGTGKSEYVQSLKRKAKELGIHEQITWIGQVSNEDKFNLLAKHDLTALTSYNENFANVVVESLSVGTPVLISKFIGLADYVADKNLGWITGLNIEEIKTGILSAYHDIEKRKEIRINAAILVNTDFNDGALAEQYVEYYKNVLFTPFPLT</sequence>
<proteinExistence type="predicted"/>
<reference evidence="4" key="1">
    <citation type="submission" date="2016-10" db="EMBL/GenBank/DDBJ databases">
        <authorList>
            <person name="Varghese N."/>
            <person name="Submissions S."/>
        </authorList>
    </citation>
    <scope>NUCLEOTIDE SEQUENCE [LARGE SCALE GENOMIC DNA]</scope>
    <source>
        <strain evidence="4">DSM 17933</strain>
    </source>
</reference>